<proteinExistence type="inferred from homology"/>
<comment type="catalytic activity">
    <reaction evidence="11">
        <text>a quinol + 2 Fe(III)-[cytochrome c](out) = a quinone + 2 Fe(II)-[cytochrome c](out) + 2 H(+)(out)</text>
        <dbReference type="Rhea" id="RHEA:11484"/>
        <dbReference type="Rhea" id="RHEA-COMP:10350"/>
        <dbReference type="Rhea" id="RHEA-COMP:14399"/>
        <dbReference type="ChEBI" id="CHEBI:15378"/>
        <dbReference type="ChEBI" id="CHEBI:24646"/>
        <dbReference type="ChEBI" id="CHEBI:29033"/>
        <dbReference type="ChEBI" id="CHEBI:29034"/>
        <dbReference type="ChEBI" id="CHEBI:132124"/>
        <dbReference type="EC" id="7.1.1.8"/>
    </reaction>
</comment>
<dbReference type="InterPro" id="IPR004192">
    <property type="entry name" value="Rieske_TM"/>
</dbReference>
<keyword evidence="11" id="KW-0249">Electron transport</keyword>
<dbReference type="InterPro" id="IPR005805">
    <property type="entry name" value="Rieske_Fe-S_prot_C"/>
</dbReference>
<evidence type="ECO:0000256" key="11">
    <source>
        <dbReference type="RuleBase" id="RU004494"/>
    </source>
</evidence>
<dbReference type="GO" id="GO:0008121">
    <property type="term" value="F:quinol-cytochrome-c reductase activity"/>
    <property type="evidence" value="ECO:0007669"/>
    <property type="project" value="UniProtKB-EC"/>
</dbReference>
<keyword evidence="11" id="KW-0813">Transport</keyword>
<gene>
    <name evidence="14" type="ORF">FisN_8Lh070</name>
</gene>
<sequence length="233" mass="25614">MNAFRLANRLVPRTMGAMRSSSRILGTTNAIRHLSVPATQTTPAPLDQLGSVDHEYESTRVDRVAEPDRRAFTYLMLSSVQFVYASAARLLVVKLVASMAPSAEVLALAFGEFDLSALEVGKTIMVDWRGKPIYIRRRSAAEIEKESQVQLDHLRDQEADSDRTIKPEFLVVVGICPHLGCVPLPNAGDFGGFFCPCHGSHYDVSGRIRMGPAPLNLEVPPYKFISDTTVLIG</sequence>
<dbReference type="Pfam" id="PF02921">
    <property type="entry name" value="UCR_TM"/>
    <property type="match status" value="1"/>
</dbReference>
<evidence type="ECO:0000256" key="3">
    <source>
        <dbReference type="ARBA" id="ARBA00022692"/>
    </source>
</evidence>
<comment type="miscellaneous">
    <text evidence="11">The Rieske protein is a high potential 2Fe-2S protein.</text>
</comment>
<protein>
    <recommendedName>
        <fullName evidence="11">Cytochrome b-c1 complex subunit Rieske, mitochondrial</fullName>
        <ecNumber evidence="11">7.1.1.8</ecNumber>
    </recommendedName>
</protein>
<dbReference type="PROSITE" id="PS51296">
    <property type="entry name" value="RIESKE"/>
    <property type="match status" value="1"/>
</dbReference>
<dbReference type="InterPro" id="IPR017941">
    <property type="entry name" value="Rieske_2Fe-2S"/>
</dbReference>
<dbReference type="GO" id="GO:0016491">
    <property type="term" value="F:oxidoreductase activity"/>
    <property type="evidence" value="ECO:0007669"/>
    <property type="project" value="UniProtKB-KW"/>
</dbReference>
<dbReference type="SUPFAM" id="SSF81502">
    <property type="entry name" value="ISP transmembrane anchor"/>
    <property type="match status" value="1"/>
</dbReference>
<comment type="cofactor">
    <cofactor evidence="11">
        <name>[2Fe-2S] cluster</name>
        <dbReference type="ChEBI" id="CHEBI:190135"/>
    </cofactor>
    <text evidence="11">Binds 1 [2Fe-2S] cluster per subunit.</text>
</comment>
<evidence type="ECO:0000256" key="8">
    <source>
        <dbReference type="ARBA" id="ARBA00023014"/>
    </source>
</evidence>
<dbReference type="CDD" id="cd03470">
    <property type="entry name" value="Rieske_cytochrome_bc1"/>
    <property type="match status" value="1"/>
</dbReference>
<dbReference type="AlphaFoldDB" id="A0A1Z5JD98"/>
<keyword evidence="12" id="KW-0496">Mitochondrion</keyword>
<dbReference type="PANTHER" id="PTHR10134">
    <property type="entry name" value="CYTOCHROME B-C1 COMPLEX SUBUNIT RIESKE, MITOCHONDRIAL"/>
    <property type="match status" value="1"/>
</dbReference>
<comment type="similarity">
    <text evidence="2">Belongs to the Rieske iron-sulfur protein family.</text>
</comment>
<reference evidence="14 15" key="1">
    <citation type="journal article" date="2015" name="Plant Cell">
        <title>Oil accumulation by the oleaginous diatom Fistulifera solaris as revealed by the genome and transcriptome.</title>
        <authorList>
            <person name="Tanaka T."/>
            <person name="Maeda Y."/>
            <person name="Veluchamy A."/>
            <person name="Tanaka M."/>
            <person name="Abida H."/>
            <person name="Marechal E."/>
            <person name="Bowler C."/>
            <person name="Muto M."/>
            <person name="Sunaga Y."/>
            <person name="Tanaka M."/>
            <person name="Yoshino T."/>
            <person name="Taniguchi T."/>
            <person name="Fukuda Y."/>
            <person name="Nemoto M."/>
            <person name="Matsumoto M."/>
            <person name="Wong P.S."/>
            <person name="Aburatani S."/>
            <person name="Fujibuchi W."/>
        </authorList>
    </citation>
    <scope>NUCLEOTIDE SEQUENCE [LARGE SCALE GENOMIC DNA]</scope>
    <source>
        <strain evidence="14 15">JPCC DA0580</strain>
    </source>
</reference>
<dbReference type="FunFam" id="2.102.10.10:FF:000001">
    <property type="entry name" value="Cytochrome b-c1 complex subunit Rieske, mitochondrial"/>
    <property type="match status" value="1"/>
</dbReference>
<feature type="domain" description="Rieske" evidence="13">
    <location>
        <begin position="136"/>
        <end position="231"/>
    </location>
</feature>
<evidence type="ECO:0000313" key="14">
    <source>
        <dbReference type="EMBL" id="GAX11975.1"/>
    </source>
</evidence>
<evidence type="ECO:0000259" key="13">
    <source>
        <dbReference type="PROSITE" id="PS51296"/>
    </source>
</evidence>
<dbReference type="GO" id="GO:0051537">
    <property type="term" value="F:2 iron, 2 sulfur cluster binding"/>
    <property type="evidence" value="ECO:0007669"/>
    <property type="project" value="UniProtKB-KW"/>
</dbReference>
<dbReference type="Gene3D" id="2.102.10.10">
    <property type="entry name" value="Rieske [2Fe-2S] iron-sulphur domain"/>
    <property type="match status" value="1"/>
</dbReference>
<evidence type="ECO:0000256" key="1">
    <source>
        <dbReference type="ARBA" id="ARBA00004167"/>
    </source>
</evidence>
<dbReference type="GO" id="GO:0046872">
    <property type="term" value="F:metal ion binding"/>
    <property type="evidence" value="ECO:0007669"/>
    <property type="project" value="UniProtKB-KW"/>
</dbReference>
<keyword evidence="3" id="KW-0812">Transmembrane</keyword>
<dbReference type="FunCoup" id="A0A1Z5JD98">
    <property type="interactions" value="214"/>
</dbReference>
<keyword evidence="4" id="KW-0001">2Fe-2S</keyword>
<dbReference type="OrthoDB" id="1637982at2759"/>
<comment type="subcellular location">
    <subcellularLocation>
        <location evidence="1">Membrane</location>
        <topology evidence="1">Single-pass membrane protein</topology>
    </subcellularLocation>
    <subcellularLocation>
        <location evidence="12">Mitochondrion inner membrane</location>
    </subcellularLocation>
</comment>
<keyword evidence="12" id="KW-0679">Respiratory chain</keyword>
<organism evidence="14 15">
    <name type="scientific">Fistulifera solaris</name>
    <name type="common">Oleaginous diatom</name>
    <dbReference type="NCBI Taxonomy" id="1519565"/>
    <lineage>
        <taxon>Eukaryota</taxon>
        <taxon>Sar</taxon>
        <taxon>Stramenopiles</taxon>
        <taxon>Ochrophyta</taxon>
        <taxon>Bacillariophyta</taxon>
        <taxon>Bacillariophyceae</taxon>
        <taxon>Bacillariophycidae</taxon>
        <taxon>Naviculales</taxon>
        <taxon>Naviculaceae</taxon>
        <taxon>Fistulifera</taxon>
    </lineage>
</organism>
<dbReference type="SUPFAM" id="SSF50022">
    <property type="entry name" value="ISP domain"/>
    <property type="match status" value="1"/>
</dbReference>
<keyword evidence="5" id="KW-0479">Metal-binding</keyword>
<dbReference type="EMBL" id="BDSP01000048">
    <property type="protein sequence ID" value="GAX11975.1"/>
    <property type="molecule type" value="Genomic_DNA"/>
</dbReference>
<keyword evidence="14" id="KW-0560">Oxidoreductase</keyword>
<dbReference type="PRINTS" id="PR00162">
    <property type="entry name" value="RIESKE"/>
</dbReference>
<dbReference type="InterPro" id="IPR036922">
    <property type="entry name" value="Rieske_2Fe-2S_sf"/>
</dbReference>
<keyword evidence="8" id="KW-0411">Iron-sulfur</keyword>
<evidence type="ECO:0000256" key="5">
    <source>
        <dbReference type="ARBA" id="ARBA00022723"/>
    </source>
</evidence>
<comment type="caution">
    <text evidence="14">The sequence shown here is derived from an EMBL/GenBank/DDBJ whole genome shotgun (WGS) entry which is preliminary data.</text>
</comment>
<keyword evidence="9" id="KW-0472">Membrane</keyword>
<evidence type="ECO:0000256" key="12">
    <source>
        <dbReference type="RuleBase" id="RU004495"/>
    </source>
</evidence>
<dbReference type="InterPro" id="IPR006317">
    <property type="entry name" value="Ubiquinol_cyt_c_Rdtase_Fe-S-su"/>
</dbReference>
<dbReference type="GO" id="GO:0005743">
    <property type="term" value="C:mitochondrial inner membrane"/>
    <property type="evidence" value="ECO:0007669"/>
    <property type="project" value="UniProtKB-SubCell"/>
</dbReference>
<dbReference type="NCBIfam" id="TIGR01416">
    <property type="entry name" value="Rieske_proteo"/>
    <property type="match status" value="1"/>
</dbReference>
<dbReference type="EC" id="7.1.1.8" evidence="11"/>
<dbReference type="InterPro" id="IPR014349">
    <property type="entry name" value="Rieske_Fe-S_prot"/>
</dbReference>
<dbReference type="InParanoid" id="A0A1Z5JD98"/>
<evidence type="ECO:0000256" key="4">
    <source>
        <dbReference type="ARBA" id="ARBA00022714"/>
    </source>
</evidence>
<keyword evidence="7" id="KW-0408">Iron</keyword>
<name>A0A1Z5JD98_FISSO</name>
<evidence type="ECO:0000256" key="6">
    <source>
        <dbReference type="ARBA" id="ARBA00022989"/>
    </source>
</evidence>
<dbReference type="Proteomes" id="UP000198406">
    <property type="component" value="Unassembled WGS sequence"/>
</dbReference>
<dbReference type="Pfam" id="PF00355">
    <property type="entry name" value="Rieske"/>
    <property type="match status" value="1"/>
</dbReference>
<evidence type="ECO:0000256" key="7">
    <source>
        <dbReference type="ARBA" id="ARBA00023004"/>
    </source>
</evidence>
<evidence type="ECO:0000256" key="9">
    <source>
        <dbReference type="ARBA" id="ARBA00023136"/>
    </source>
</evidence>
<evidence type="ECO:0000313" key="15">
    <source>
        <dbReference type="Proteomes" id="UP000198406"/>
    </source>
</evidence>
<keyword evidence="15" id="KW-1185">Reference proteome</keyword>
<accession>A0A1Z5JD98</accession>
<evidence type="ECO:0000256" key="2">
    <source>
        <dbReference type="ARBA" id="ARBA00010651"/>
    </source>
</evidence>
<keyword evidence="6" id="KW-1133">Transmembrane helix</keyword>
<evidence type="ECO:0000256" key="10">
    <source>
        <dbReference type="ARBA" id="ARBA00023157"/>
    </source>
</evidence>
<keyword evidence="10" id="KW-1015">Disulfide bond</keyword>